<protein>
    <recommendedName>
        <fullName evidence="1">Nicotine adenine dinucleotide glycohydrolase catalytic domain-containing protein</fullName>
    </recommendedName>
</protein>
<organism evidence="2 3">
    <name type="scientific">Streptococcus suis</name>
    <dbReference type="NCBI Taxonomy" id="1307"/>
    <lineage>
        <taxon>Bacteria</taxon>
        <taxon>Bacillati</taxon>
        <taxon>Bacillota</taxon>
        <taxon>Bacilli</taxon>
        <taxon>Lactobacillales</taxon>
        <taxon>Streptococcaceae</taxon>
        <taxon>Streptococcus</taxon>
    </lineage>
</organism>
<sequence length="775" mass="84652">MTRFYTNRSDFEQNHWLDSQKSRVVAMLRDIDSVSSTVQSEGLSHLYRSRGEASLGASKPSSTFSQAVDRVDSMLRSAGRIHKDIVQNIDSKFTKGLDKSFQSLNEVNGSKNPYMSKGKYEKTYTTTNYTSNYGYVTQTHTKQVHYSLSDILDGTNSPIPAAQSLYQDRVKNLREQLRQTDQLTDKQIKELESKSDAELVQEFYPTLESDYSQIKNSTWQEENKEALGLVDTGLKILAAVALAAGTVMTGGAGLPLALAGGAYLFADGAHSAITGNTLITGTQLSTEERIWAGAEAVVTLATLGSFAAGQSALRAGKQIPTTVQTIGKLAGYADEGVEALQWGSGVLQGDAANATLNYIGGKAFEGIVEGSVKRLQSQLSHIEVSSPSQIQLNARQGQDFVDLQTVEFGKIASKVENNITIKMTVDGVEQKIRIDAIGFDEAGNIRIQEYTTAQNGLKISRQNLLEDLSKYGGTGKGDFVGGVEIPKGTRIDVVSQKTGNVTIEHVIPEIKQAAFDKFDELTSQPNNSWITSETSSEFKNSFDAYAERAVQEGAVSSKEEFYQMYESRQYAYTLEYQQRILEPYRQSGASSVVNGYVIKNYTFSADPDDFPSIGRTDNGVGVGNFVTSGAEDGALLYNLDGSLKSGEEIAMVKGVSSSTYSSGIYQYEYTPEWVQNVIENDLVSFVNGDTPGSNPLNIPGAKTWSGADMANSESELLMPTIDMRGHSYEDFQASIAEKGYYEIKNPNVFIPNVTTNQTYPTEGIVRINQWVGGNN</sequence>
<name>A0A4T2GXP6_STRSU</name>
<proteinExistence type="predicted"/>
<dbReference type="RefSeq" id="WP_136670568.1">
    <property type="nucleotide sequence ID" value="NZ_JAGFUY010000010.1"/>
</dbReference>
<dbReference type="Pfam" id="PF07461">
    <property type="entry name" value="NADase_NGA"/>
    <property type="match status" value="1"/>
</dbReference>
<dbReference type="InterPro" id="IPR041934">
    <property type="entry name" value="NAD_glyco_helical_dom"/>
</dbReference>
<dbReference type="EMBL" id="SSXK01000010">
    <property type="protein sequence ID" value="TII04389.1"/>
    <property type="molecule type" value="Genomic_DNA"/>
</dbReference>
<dbReference type="InterPro" id="IPR010900">
    <property type="entry name" value="NA_dinucl_GlycHdrlase_cat"/>
</dbReference>
<evidence type="ECO:0000259" key="1">
    <source>
        <dbReference type="Pfam" id="PF07461"/>
    </source>
</evidence>
<dbReference type="Proteomes" id="UP000306426">
    <property type="component" value="Unassembled WGS sequence"/>
</dbReference>
<dbReference type="AlphaFoldDB" id="A0A4T2GXP6"/>
<reference evidence="2 3" key="1">
    <citation type="submission" date="2019-04" db="EMBL/GenBank/DDBJ databases">
        <title>Genome analysis of Streptococcus suis strain WUSS286.</title>
        <authorList>
            <person name="Chen H."/>
            <person name="Gao X."/>
            <person name="Wu Z."/>
        </authorList>
    </citation>
    <scope>NUCLEOTIDE SEQUENCE [LARGE SCALE GENOMIC DNA]</scope>
    <source>
        <strain evidence="2 3">WUSS286</strain>
    </source>
</reference>
<feature type="domain" description="Nicotine adenine dinucleotide glycohydrolase catalytic" evidence="1">
    <location>
        <begin position="564"/>
        <end position="756"/>
    </location>
</feature>
<dbReference type="Gene3D" id="1.10.10.1660">
    <property type="entry name" value="Nicotine adenine dinucleotide glycohydrolase, helical linker domain"/>
    <property type="match status" value="1"/>
</dbReference>
<comment type="caution">
    <text evidence="2">The sequence shown here is derived from an EMBL/GenBank/DDBJ whole genome shotgun (WGS) entry which is preliminary data.</text>
</comment>
<gene>
    <name evidence="2" type="ORF">E8L09_04705</name>
</gene>
<evidence type="ECO:0000313" key="3">
    <source>
        <dbReference type="Proteomes" id="UP000306426"/>
    </source>
</evidence>
<evidence type="ECO:0000313" key="2">
    <source>
        <dbReference type="EMBL" id="TII04389.1"/>
    </source>
</evidence>
<accession>A0A4T2GXP6</accession>